<dbReference type="InterPro" id="IPR010131">
    <property type="entry name" value="MdtP/NodT-like"/>
</dbReference>
<dbReference type="GO" id="GO:0005886">
    <property type="term" value="C:plasma membrane"/>
    <property type="evidence" value="ECO:0007669"/>
    <property type="project" value="UniProtKB-SubCell"/>
</dbReference>
<keyword evidence="2" id="KW-0472">Membrane</keyword>
<keyword evidence="4" id="KW-1185">Reference proteome</keyword>
<evidence type="ECO:0000313" key="3">
    <source>
        <dbReference type="EMBL" id="TDR30765.1"/>
    </source>
</evidence>
<dbReference type="GO" id="GO:0015562">
    <property type="term" value="F:efflux transmembrane transporter activity"/>
    <property type="evidence" value="ECO:0007669"/>
    <property type="project" value="InterPro"/>
</dbReference>
<dbReference type="RefSeq" id="WP_133620887.1">
    <property type="nucleotide sequence ID" value="NZ_SNZE01000017.1"/>
</dbReference>
<keyword evidence="2" id="KW-1134">Transmembrane beta strand</keyword>
<reference evidence="3 4" key="1">
    <citation type="submission" date="2019-03" db="EMBL/GenBank/DDBJ databases">
        <title>Genomic Encyclopedia of Type Strains, Phase IV (KMG-IV): sequencing the most valuable type-strain genomes for metagenomic binning, comparative biology and taxonomic classification.</title>
        <authorList>
            <person name="Goeker M."/>
        </authorList>
    </citation>
    <scope>NUCLEOTIDE SEQUENCE [LARGE SCALE GENOMIC DNA]</scope>
    <source>
        <strain evidence="3 4">DSM 102852</strain>
    </source>
</reference>
<dbReference type="OrthoDB" id="9770517at2"/>
<gene>
    <name evidence="3" type="ORF">DFR44_11744</name>
</gene>
<dbReference type="InterPro" id="IPR003423">
    <property type="entry name" value="OMP_efflux"/>
</dbReference>
<comment type="subcellular location">
    <subcellularLocation>
        <location evidence="2">Cell membrane</location>
        <topology evidence="2">Lipid-anchor</topology>
    </subcellularLocation>
</comment>
<dbReference type="Proteomes" id="UP000294480">
    <property type="component" value="Unassembled WGS sequence"/>
</dbReference>
<protein>
    <submittedName>
        <fullName evidence="3">Multidrug efflux system outer membrane protein</fullName>
    </submittedName>
</protein>
<comment type="similarity">
    <text evidence="1 2">Belongs to the outer membrane factor (OMF) (TC 1.B.17) family.</text>
</comment>
<keyword evidence="2" id="KW-0449">Lipoprotein</keyword>
<dbReference type="SUPFAM" id="SSF56954">
    <property type="entry name" value="Outer membrane efflux proteins (OEP)"/>
    <property type="match status" value="1"/>
</dbReference>
<sequence length="464" mass="50768">MKFKPKMIGLALLGSSSLFLLGCSHLSEDYKAPDLELPSVPEGVKQSISSTSWWASFGDPVLNGWEQEALAHNWDLVKAYARMEEARAGLASTQSLITPRVDVVGGLSGSRYKVGTNTSVDELNRLTRSASVGLALNWELDVWGRVKQLNEGAKARWSSSELMQDATALSISGLVADTYFQWRTLQSKLAITRDAVEQLKKITDLERRRWKAGLGTELSYSQSLAELDSVESKLPLLVEAVGRAELALQVLAGRPPRDIEQALPKKTAAIKVPATPKVLDTQLLLRRPDVAAAEWALKAAYADVNVSRLERYPRLNLSILGGLLASSSAAIAGVPLWLDTGLNAAAPLFDGGLNASKVDASLARRDYAKAQYHQAVLQAYRDLQEAVLAQTSSDRYVLMVEKELASRERALQLTQKSRDAGRSSQYEVLAEQLKVLQAKLTLSDAKQAQWLSRSHFFKAIGGNL</sequence>
<feature type="signal peptide" evidence="2">
    <location>
        <begin position="1"/>
        <end position="22"/>
    </location>
</feature>
<evidence type="ECO:0000256" key="2">
    <source>
        <dbReference type="RuleBase" id="RU362097"/>
    </source>
</evidence>
<organism evidence="3 4">
    <name type="scientific">Hydromonas duriensis</name>
    <dbReference type="NCBI Taxonomy" id="1527608"/>
    <lineage>
        <taxon>Bacteria</taxon>
        <taxon>Pseudomonadati</taxon>
        <taxon>Pseudomonadota</taxon>
        <taxon>Betaproteobacteria</taxon>
        <taxon>Burkholderiales</taxon>
        <taxon>Burkholderiaceae</taxon>
        <taxon>Hydromonas</taxon>
    </lineage>
</organism>
<dbReference type="Pfam" id="PF02321">
    <property type="entry name" value="OEP"/>
    <property type="match status" value="2"/>
</dbReference>
<name>A0A4R6Y634_9BURK</name>
<evidence type="ECO:0000256" key="1">
    <source>
        <dbReference type="ARBA" id="ARBA00007613"/>
    </source>
</evidence>
<keyword evidence="2" id="KW-0564">Palmitate</keyword>
<dbReference type="Gene3D" id="1.20.1600.10">
    <property type="entry name" value="Outer membrane efflux proteins (OEP)"/>
    <property type="match status" value="1"/>
</dbReference>
<feature type="chain" id="PRO_5021037088" evidence="2">
    <location>
        <begin position="23"/>
        <end position="464"/>
    </location>
</feature>
<dbReference type="Gene3D" id="2.20.200.10">
    <property type="entry name" value="Outer membrane efflux proteins (OEP)"/>
    <property type="match status" value="1"/>
</dbReference>
<dbReference type="PROSITE" id="PS51257">
    <property type="entry name" value="PROKAR_LIPOPROTEIN"/>
    <property type="match status" value="1"/>
</dbReference>
<dbReference type="AlphaFoldDB" id="A0A4R6Y634"/>
<comment type="caution">
    <text evidence="3">The sequence shown here is derived from an EMBL/GenBank/DDBJ whole genome shotgun (WGS) entry which is preliminary data.</text>
</comment>
<proteinExistence type="inferred from homology"/>
<dbReference type="EMBL" id="SNZE01000017">
    <property type="protein sequence ID" value="TDR30765.1"/>
    <property type="molecule type" value="Genomic_DNA"/>
</dbReference>
<keyword evidence="2" id="KW-0812">Transmembrane</keyword>
<evidence type="ECO:0000313" key="4">
    <source>
        <dbReference type="Proteomes" id="UP000294480"/>
    </source>
</evidence>
<keyword evidence="2" id="KW-0732">Signal</keyword>
<dbReference type="PANTHER" id="PTHR30203">
    <property type="entry name" value="OUTER MEMBRANE CATION EFFLUX PROTEIN"/>
    <property type="match status" value="1"/>
</dbReference>
<accession>A0A4R6Y634</accession>
<dbReference type="NCBIfam" id="TIGR01845">
    <property type="entry name" value="outer_NodT"/>
    <property type="match status" value="1"/>
</dbReference>